<keyword evidence="5" id="KW-0675">Receptor</keyword>
<keyword evidence="9" id="KW-0245">EGF-like domain</keyword>
<evidence type="ECO:0000256" key="8">
    <source>
        <dbReference type="ARBA" id="ARBA00048679"/>
    </source>
</evidence>
<dbReference type="FunFam" id="2.90.10.30:FF:000003">
    <property type="entry name" value="Os04g0303100 protein"/>
    <property type="match status" value="1"/>
</dbReference>
<dbReference type="CDD" id="cd01098">
    <property type="entry name" value="PAN_AP_plant"/>
    <property type="match status" value="1"/>
</dbReference>
<dbReference type="PROSITE" id="PS50948">
    <property type="entry name" value="PAN"/>
    <property type="match status" value="1"/>
</dbReference>
<protein>
    <recommendedName>
        <fullName evidence="1">non-specific serine/threonine protein kinase</fullName>
        <ecNumber evidence="1">2.7.11.1</ecNumber>
    </recommendedName>
</protein>
<evidence type="ECO:0000256" key="2">
    <source>
        <dbReference type="ARBA" id="ARBA00022553"/>
    </source>
</evidence>
<evidence type="ECO:0000259" key="11">
    <source>
        <dbReference type="PROSITE" id="PS50927"/>
    </source>
</evidence>
<dbReference type="Gene3D" id="2.60.40.1760">
    <property type="entry name" value="glycosyl hydrolase (family 31)"/>
    <property type="match status" value="1"/>
</dbReference>
<dbReference type="EC" id="2.7.11.1" evidence="1"/>
<dbReference type="Pfam" id="PF22936">
    <property type="entry name" value="Pol_BBD"/>
    <property type="match status" value="1"/>
</dbReference>
<keyword evidence="2" id="KW-0597">Phosphoprotein</keyword>
<accession>A0AAJ6V300</accession>
<evidence type="ECO:0000313" key="14">
    <source>
        <dbReference type="RefSeq" id="XP_011040635.1"/>
    </source>
</evidence>
<dbReference type="RefSeq" id="XP_011040635.1">
    <property type="nucleotide sequence ID" value="XM_011042333.1"/>
</dbReference>
<evidence type="ECO:0000256" key="7">
    <source>
        <dbReference type="ARBA" id="ARBA00047899"/>
    </source>
</evidence>
<dbReference type="PROSITE" id="PS50927">
    <property type="entry name" value="BULB_LECTIN"/>
    <property type="match status" value="1"/>
</dbReference>
<dbReference type="GO" id="GO:0048544">
    <property type="term" value="P:recognition of pollen"/>
    <property type="evidence" value="ECO:0007669"/>
    <property type="project" value="InterPro"/>
</dbReference>
<dbReference type="GO" id="GO:0004674">
    <property type="term" value="F:protein serine/threonine kinase activity"/>
    <property type="evidence" value="ECO:0007669"/>
    <property type="project" value="UniProtKB-EC"/>
</dbReference>
<evidence type="ECO:0000256" key="3">
    <source>
        <dbReference type="ARBA" id="ARBA00022729"/>
    </source>
</evidence>
<dbReference type="SUPFAM" id="SSF51110">
    <property type="entry name" value="alpha-D-mannose-specific plant lectins"/>
    <property type="match status" value="1"/>
</dbReference>
<dbReference type="Pfam" id="PF01453">
    <property type="entry name" value="B_lectin"/>
    <property type="match status" value="1"/>
</dbReference>
<dbReference type="InterPro" id="IPR000742">
    <property type="entry name" value="EGF"/>
</dbReference>
<dbReference type="InterPro" id="IPR036426">
    <property type="entry name" value="Bulb-type_lectin_dom_sf"/>
</dbReference>
<name>A0AAJ6V300_POPEU</name>
<evidence type="ECO:0000256" key="9">
    <source>
        <dbReference type="PROSITE-ProRule" id="PRU00076"/>
    </source>
</evidence>
<evidence type="ECO:0000256" key="6">
    <source>
        <dbReference type="ARBA" id="ARBA00023180"/>
    </source>
</evidence>
<organism evidence="13 14">
    <name type="scientific">Populus euphratica</name>
    <name type="common">Euphrates poplar</name>
    <dbReference type="NCBI Taxonomy" id="75702"/>
    <lineage>
        <taxon>Eukaryota</taxon>
        <taxon>Viridiplantae</taxon>
        <taxon>Streptophyta</taxon>
        <taxon>Embryophyta</taxon>
        <taxon>Tracheophyta</taxon>
        <taxon>Spermatophyta</taxon>
        <taxon>Magnoliopsida</taxon>
        <taxon>eudicotyledons</taxon>
        <taxon>Gunneridae</taxon>
        <taxon>Pentapetalae</taxon>
        <taxon>rosids</taxon>
        <taxon>fabids</taxon>
        <taxon>Malpighiales</taxon>
        <taxon>Salicaceae</taxon>
        <taxon>Saliceae</taxon>
        <taxon>Populus</taxon>
    </lineage>
</organism>
<keyword evidence="13" id="KW-1185">Reference proteome</keyword>
<dbReference type="SMART" id="SM00473">
    <property type="entry name" value="PAN_AP"/>
    <property type="match status" value="1"/>
</dbReference>
<dbReference type="InterPro" id="IPR001480">
    <property type="entry name" value="Bulb-type_lectin_dom"/>
</dbReference>
<dbReference type="GeneID" id="105136838"/>
<feature type="domain" description="Apple" evidence="12">
    <location>
        <begin position="774"/>
        <end position="855"/>
    </location>
</feature>
<dbReference type="Pfam" id="PF00954">
    <property type="entry name" value="S_locus_glycop"/>
    <property type="match status" value="1"/>
</dbReference>
<dbReference type="CDD" id="cd00054">
    <property type="entry name" value="EGF_CA"/>
    <property type="match status" value="1"/>
</dbReference>
<comment type="catalytic activity">
    <reaction evidence="7">
        <text>L-threonyl-[protein] + ATP = O-phospho-L-threonyl-[protein] + ADP + H(+)</text>
        <dbReference type="Rhea" id="RHEA:46608"/>
        <dbReference type="Rhea" id="RHEA-COMP:11060"/>
        <dbReference type="Rhea" id="RHEA-COMP:11605"/>
        <dbReference type="ChEBI" id="CHEBI:15378"/>
        <dbReference type="ChEBI" id="CHEBI:30013"/>
        <dbReference type="ChEBI" id="CHEBI:30616"/>
        <dbReference type="ChEBI" id="CHEBI:61977"/>
        <dbReference type="ChEBI" id="CHEBI:456216"/>
        <dbReference type="EC" id="2.7.11.1"/>
    </reaction>
</comment>
<dbReference type="PANTHER" id="PTHR32444:SF183">
    <property type="entry name" value="APPLE DOMAIN-CONTAINING PROTEIN"/>
    <property type="match status" value="1"/>
</dbReference>
<proteinExistence type="predicted"/>
<keyword evidence="3" id="KW-0732">Signal</keyword>
<dbReference type="Gene3D" id="2.90.10.30">
    <property type="match status" value="1"/>
</dbReference>
<dbReference type="FunFam" id="3.50.4.10:FF:000002">
    <property type="entry name" value="G-type lectin S-receptor-like serine/threonine-protein kinase"/>
    <property type="match status" value="1"/>
</dbReference>
<dbReference type="KEGG" id="peu:105136838"/>
<gene>
    <name evidence="14" type="primary">LOC105136838</name>
</gene>
<keyword evidence="4" id="KW-1015">Disulfide bond</keyword>
<comment type="caution">
    <text evidence="9">Lacks conserved residue(s) required for the propagation of feature annotation.</text>
</comment>
<evidence type="ECO:0000259" key="10">
    <source>
        <dbReference type="PROSITE" id="PS50026"/>
    </source>
</evidence>
<dbReference type="SMART" id="SM00108">
    <property type="entry name" value="B_lectin"/>
    <property type="match status" value="1"/>
</dbReference>
<comment type="catalytic activity">
    <reaction evidence="8">
        <text>L-seryl-[protein] + ATP = O-phospho-L-seryl-[protein] + ADP + H(+)</text>
        <dbReference type="Rhea" id="RHEA:17989"/>
        <dbReference type="Rhea" id="RHEA-COMP:9863"/>
        <dbReference type="Rhea" id="RHEA-COMP:11604"/>
        <dbReference type="ChEBI" id="CHEBI:15378"/>
        <dbReference type="ChEBI" id="CHEBI:29999"/>
        <dbReference type="ChEBI" id="CHEBI:30616"/>
        <dbReference type="ChEBI" id="CHEBI:83421"/>
        <dbReference type="ChEBI" id="CHEBI:456216"/>
        <dbReference type="EC" id="2.7.11.1"/>
    </reaction>
</comment>
<dbReference type="PROSITE" id="PS50026">
    <property type="entry name" value="EGF_3"/>
    <property type="match status" value="1"/>
</dbReference>
<dbReference type="InterPro" id="IPR000858">
    <property type="entry name" value="S_locus_glycoprot_dom"/>
</dbReference>
<dbReference type="Pfam" id="PF08276">
    <property type="entry name" value="PAN_2"/>
    <property type="match status" value="1"/>
</dbReference>
<keyword evidence="6" id="KW-0325">Glycoprotein</keyword>
<evidence type="ECO:0000256" key="5">
    <source>
        <dbReference type="ARBA" id="ARBA00023170"/>
    </source>
</evidence>
<evidence type="ECO:0000313" key="13">
    <source>
        <dbReference type="Proteomes" id="UP000694918"/>
    </source>
</evidence>
<dbReference type="AlphaFoldDB" id="A0AAJ6V300"/>
<dbReference type="FunFam" id="2.90.10.10:FF:000004">
    <property type="entry name" value="G-type lectin S-receptor-like serine/threonine-protein kinase"/>
    <property type="match status" value="1"/>
</dbReference>
<feature type="domain" description="EGF-like" evidence="10">
    <location>
        <begin position="719"/>
        <end position="755"/>
    </location>
</feature>
<sequence length="894" mass="100528">MVGCGYTIESIFVNLPGKWLSANLSLIKNSTVYGADIPHLNLFASYKAFGHIARDCAKKFCNYYKKHGHIIYACLICPERKQRTVYHTSIVAFGSAVLSAISPVVSIPTSTGNHKFPFKPWYLDSDASNHMTNTIVPLFIVRNYEGNMKISTSNDSFLPISVVGDLSPSLTDIFVSPNLSANLISIGQLVDNNCDVHFSHFGCIVQDQTSGKMTMKEPKEEIYMKLPSGMTTSSLHNVCKLRRALYRLKRAPWARFRKFRRTILSFSFTQSQYDPSLFFYIFASDLGQLTYFLGLEVHHRFNGILMNQYKYIRDLITLAGLEDISSVNTPMKVNVNYRKDEGGLLDDPTPYKSLVGRDIFFNTSPDASDAGTFLVFKDQYIQLSSTLPEHRSSLSLYGFGEHTKSSFKLTPNQTQTLTLWNADIGSANLDRGVKSFTSLVEHSSSNGQIVVLKRVTTPIDTMNTTQSIRDGDTIVSASGNYELGFFSPGKSKNRYLGVWYGKISDLTAVWVANREAPLNDSSSVARLTNQGLLVLLNRSRSIIWSSNTLTLAKNPVVQLLDSGNLVVKEKGDDNLENSLWQSFEHPGNTLIPGMKIGLNRITGMEWYVTSWKSADDPSRGNITGILVPDGYPELIELEDSKIKHRAGPWNGLQFSGVPQVKPNPVYTFEFVFNDKEIFYREQLKNSSRHWRIVLTQDGDVLHLLWIEQTRSWFLYETANTDNCESYALCGANGICSINNSPVCSCLKGFVPKVPSEWDKTDWSSGCVRKIAPNCFRDEFRKISGVKMPETRNSWFNRSMNLEECKNTCLKNCSCTAYANLDIRDGGSGYLLWFNDLIDIRTFFQNEQDIFIRMDASETDKDDSPKANTKSKVKKRIVVSTVLSTGILFGLCLVL</sequence>
<dbReference type="PANTHER" id="PTHR32444">
    <property type="entry name" value="BULB-TYPE LECTIN DOMAIN-CONTAINING PROTEIN"/>
    <property type="match status" value="1"/>
</dbReference>
<dbReference type="CDD" id="cd00028">
    <property type="entry name" value="B_lectin"/>
    <property type="match status" value="1"/>
</dbReference>
<feature type="domain" description="Bulb-type lectin" evidence="11">
    <location>
        <begin position="459"/>
        <end position="580"/>
    </location>
</feature>
<reference evidence="14" key="1">
    <citation type="submission" date="2025-08" db="UniProtKB">
        <authorList>
            <consortium name="RefSeq"/>
        </authorList>
    </citation>
    <scope>IDENTIFICATION</scope>
</reference>
<evidence type="ECO:0000256" key="4">
    <source>
        <dbReference type="ARBA" id="ARBA00023157"/>
    </source>
</evidence>
<dbReference type="InterPro" id="IPR003609">
    <property type="entry name" value="Pan_app"/>
</dbReference>
<evidence type="ECO:0000259" key="12">
    <source>
        <dbReference type="PROSITE" id="PS50948"/>
    </source>
</evidence>
<dbReference type="Proteomes" id="UP000694918">
    <property type="component" value="Unplaced"/>
</dbReference>
<dbReference type="InterPro" id="IPR054722">
    <property type="entry name" value="PolX-like_BBD"/>
</dbReference>
<evidence type="ECO:0000256" key="1">
    <source>
        <dbReference type="ARBA" id="ARBA00012513"/>
    </source>
</evidence>